<dbReference type="RefSeq" id="WP_015447844.1">
    <property type="nucleotide sequence ID" value="NC_020541.1"/>
</dbReference>
<reference evidence="2 3" key="1">
    <citation type="submission" date="2012-04" db="EMBL/GenBank/DDBJ databases">
        <title>Complete genome of Rhodanobacter sp. 2APBS1.</title>
        <authorList>
            <consortium name="US DOE Joint Genome Institute"/>
            <person name="Huntemann M."/>
            <person name="Wei C.-L."/>
            <person name="Han J."/>
            <person name="Detter J.C."/>
            <person name="Han C."/>
            <person name="Tapia R."/>
            <person name="Munk A.C.C."/>
            <person name="Chen A."/>
            <person name="Krypides N."/>
            <person name="Mavromatis K."/>
            <person name="Markowitz V."/>
            <person name="Szeto E."/>
            <person name="Ivanova N."/>
            <person name="Mikhailova N."/>
            <person name="Ovchinnikova G."/>
            <person name="Pagani I."/>
            <person name="Pati A."/>
            <person name="Goodwin L."/>
            <person name="Peters L."/>
            <person name="Pitluck S."/>
            <person name="Woyke T."/>
            <person name="Prakash O."/>
            <person name="Elkins J."/>
            <person name="Brown S."/>
            <person name="Palumbo A."/>
            <person name="Hemme C."/>
            <person name="Zhou J."/>
            <person name="Watson D."/>
            <person name="Jardine P."/>
            <person name="Kostka J."/>
            <person name="Green S."/>
        </authorList>
    </citation>
    <scope>NUCLEOTIDE SEQUENCE [LARGE SCALE GENOMIC DNA]</scope>
    <source>
        <strain evidence="2 3">2APBS1</strain>
    </source>
</reference>
<dbReference type="EMBL" id="CP003470">
    <property type="protein sequence ID" value="AGG89119.1"/>
    <property type="molecule type" value="Genomic_DNA"/>
</dbReference>
<dbReference type="Proteomes" id="UP000011859">
    <property type="component" value="Chromosome"/>
</dbReference>
<sequence length="231" mass="26236">MTPTQRRALIRRIDDDVARVQTRLLECHNQLLAIEAQFKADRRALLRDIRRKTKRPQVTFLLLKVTLRERRVLRVPIAEWRHIQSRGKRVARAQITLAQRRSTRQVQLAAGQTGVFSRSIPMNRKGGWRIKDLRAYGHPDEGDLVKAAEVALQPIRARIATLTATATKLMQSRYQHARVLELAPAERTTAPAKNRRGVPAWALAENQMELALGAPEAPGIPDRPQLRNPDG</sequence>
<keyword evidence="3" id="KW-1185">Reference proteome</keyword>
<feature type="region of interest" description="Disordered" evidence="1">
    <location>
        <begin position="212"/>
        <end position="231"/>
    </location>
</feature>
<proteinExistence type="predicted"/>
<dbReference type="HOGENOM" id="CLU_1199015_0_0_6"/>
<evidence type="ECO:0000313" key="3">
    <source>
        <dbReference type="Proteomes" id="UP000011859"/>
    </source>
</evidence>
<organism evidence="2 3">
    <name type="scientific">Rhodanobacter denitrificans</name>
    <dbReference type="NCBI Taxonomy" id="666685"/>
    <lineage>
        <taxon>Bacteria</taxon>
        <taxon>Pseudomonadati</taxon>
        <taxon>Pseudomonadota</taxon>
        <taxon>Gammaproteobacteria</taxon>
        <taxon>Lysobacterales</taxon>
        <taxon>Rhodanobacteraceae</taxon>
        <taxon>Rhodanobacter</taxon>
    </lineage>
</organism>
<dbReference type="AlphaFoldDB" id="M4NEE0"/>
<evidence type="ECO:0000313" key="2">
    <source>
        <dbReference type="EMBL" id="AGG89119.1"/>
    </source>
</evidence>
<dbReference type="STRING" id="666685.R2APBS1_1996"/>
<name>M4NEE0_9GAMM</name>
<dbReference type="GeneID" id="72428729"/>
<gene>
    <name evidence="2" type="ORF">R2APBS1_1996</name>
</gene>
<accession>M4NEE0</accession>
<evidence type="ECO:0000256" key="1">
    <source>
        <dbReference type="SAM" id="MobiDB-lite"/>
    </source>
</evidence>
<protein>
    <submittedName>
        <fullName evidence="2">Uncharacterized protein</fullName>
    </submittedName>
</protein>
<dbReference type="KEGG" id="rhd:R2APBS1_1996"/>